<dbReference type="EMBL" id="AP026802">
    <property type="protein sequence ID" value="BDR57677.1"/>
    <property type="molecule type" value="Genomic_DNA"/>
</dbReference>
<dbReference type="RefSeq" id="WP_317635628.1">
    <property type="nucleotide sequence ID" value="NZ_AP026802.1"/>
</dbReference>
<reference evidence="1 2" key="1">
    <citation type="journal article" date="2023" name="Microbiol. Spectr.">
        <title>Symbiosis of Carpenter Bees with Uncharacterized Lactic Acid Bacteria Showing NAD Auxotrophy.</title>
        <authorList>
            <person name="Kawasaki S."/>
            <person name="Ozawa K."/>
            <person name="Mori T."/>
            <person name="Yamamoto A."/>
            <person name="Ito M."/>
            <person name="Ohkuma M."/>
            <person name="Sakamoto M."/>
            <person name="Matsutani M."/>
        </authorList>
    </citation>
    <scope>NUCLEOTIDE SEQUENCE [LARGE SCALE GENOMIC DNA]</scope>
    <source>
        <strain evidence="1 2">XA3</strain>
    </source>
</reference>
<dbReference type="AlphaFoldDB" id="A0AAU9DA30"/>
<dbReference type="KEGG" id="xap:XA3_01180"/>
<evidence type="ECO:0000313" key="2">
    <source>
        <dbReference type="Proteomes" id="UP001321861"/>
    </source>
</evidence>
<evidence type="ECO:0000313" key="1">
    <source>
        <dbReference type="EMBL" id="BDR57677.1"/>
    </source>
</evidence>
<protein>
    <submittedName>
        <fullName evidence="1">Uncharacterized protein</fullName>
    </submittedName>
</protein>
<keyword evidence="2" id="KW-1185">Reference proteome</keyword>
<proteinExistence type="predicted"/>
<sequence>MEHQLDPFVIQTIRIFHSRVYHEQLGLYLADLDERNSVFIIFQGDQSDRIADNLKQIPANDLVCYERRGSSEWREV</sequence>
<accession>A0AAU9DA30</accession>
<name>A0AAU9DA30_9LACO</name>
<organism evidence="1 2">
    <name type="scientific">Xylocopilactobacillus apicola</name>
    <dbReference type="NCBI Taxonomy" id="2932184"/>
    <lineage>
        <taxon>Bacteria</taxon>
        <taxon>Bacillati</taxon>
        <taxon>Bacillota</taxon>
        <taxon>Bacilli</taxon>
        <taxon>Lactobacillales</taxon>
        <taxon>Lactobacillaceae</taxon>
        <taxon>Xylocopilactobacillus</taxon>
    </lineage>
</organism>
<dbReference type="Proteomes" id="UP001321861">
    <property type="component" value="Chromosome"/>
</dbReference>
<gene>
    <name evidence="1" type="ORF">XA3_01180</name>
</gene>